<dbReference type="InterPro" id="IPR005543">
    <property type="entry name" value="PASTA_dom"/>
</dbReference>
<dbReference type="AlphaFoldDB" id="Q8GAF7"/>
<reference evidence="2" key="1">
    <citation type="journal article" date="2003" name="J. Bacteriol.">
        <title>Sequence of the 165-kilobase catabolic plasmid pAO1 from Arthrobacter nicotinovorans and identification of a pAO1-dependent nicotine uptake system.</title>
        <authorList>
            <person name="Igloi G.L."/>
            <person name="Brandsch R."/>
        </authorList>
    </citation>
    <scope>NUCLEOTIDE SEQUENCE [LARGE SCALE GENOMIC DNA]</scope>
    <source>
        <strain evidence="2">ATCC 49919</strain>
        <plasmid evidence="2">pAO1</plasmid>
    </source>
</reference>
<dbReference type="Gene3D" id="3.30.10.20">
    <property type="match status" value="1"/>
</dbReference>
<sequence length="311" mass="32929">MTSPSASASPSPTQQPVPDIVGKSYLEARSELNEHEYMARVVGKDGKAWTENIVPDESVMAVSMNPAAGSTPQTDTIHVTVNMTEEGFKAASAAKKETARIAAEEAKLAARYTYTCGGPGTSEPEKSFQSFKEVWTSLYYTRRNGCSLYLDGTSVYDTDKLLPQEQKIVDIVAANGGDASIPGFAYAGVFSLCANNNPDYADELPAKPQWKKAEALAALAMCPDAPHAAALQEAATAVKISDGNKIVGKDMEAGTYSTKPGVKNCYWSRNTGSGSIIENDFVGFAPDGATVTVYAGEGFESSGCGIWTKIG</sequence>
<keyword evidence="2" id="KW-0614">Plasmid</keyword>
<evidence type="ECO:0000313" key="2">
    <source>
        <dbReference type="EMBL" id="CAD47974.1"/>
    </source>
</evidence>
<organism evidence="2">
    <name type="scientific">Paenarthrobacter nicotinovorans</name>
    <name type="common">Arthrobacter nicotinovorans</name>
    <dbReference type="NCBI Taxonomy" id="29320"/>
    <lineage>
        <taxon>Bacteria</taxon>
        <taxon>Bacillati</taxon>
        <taxon>Actinomycetota</taxon>
        <taxon>Actinomycetes</taxon>
        <taxon>Micrococcales</taxon>
        <taxon>Micrococcaceae</taxon>
        <taxon>Paenarthrobacter</taxon>
    </lineage>
</organism>
<evidence type="ECO:0000256" key="1">
    <source>
        <dbReference type="SAM" id="MobiDB-lite"/>
    </source>
</evidence>
<dbReference type="EMBL" id="AJ507836">
    <property type="protein sequence ID" value="CAD47974.1"/>
    <property type="molecule type" value="Genomic_DNA"/>
</dbReference>
<accession>Q8GAF7</accession>
<protein>
    <submittedName>
        <fullName evidence="2">Uncharacterized protein</fullName>
    </submittedName>
</protein>
<geneLocation type="plasmid" evidence="2">
    <name>pAO1</name>
</geneLocation>
<dbReference type="CDD" id="cd06577">
    <property type="entry name" value="PASTA_pknB"/>
    <property type="match status" value="1"/>
</dbReference>
<feature type="region of interest" description="Disordered" evidence="1">
    <location>
        <begin position="1"/>
        <end position="21"/>
    </location>
</feature>
<feature type="compositionally biased region" description="Low complexity" evidence="1">
    <location>
        <begin position="1"/>
        <end position="16"/>
    </location>
</feature>
<proteinExistence type="predicted"/>
<reference evidence="2" key="2">
    <citation type="submission" date="2013-12" db="EMBL/GenBank/DDBJ databases">
        <authorList>
            <person name="Mihasan M."/>
            <person name="Brandsch R."/>
        </authorList>
    </citation>
    <scope>NUCLEOTIDE SEQUENCE</scope>
    <source>
        <strain evidence="2">ATCC 49919</strain>
        <plasmid evidence="2">pAO1</plasmid>
    </source>
</reference>
<name>Q8GAF7_PAENI</name>